<gene>
    <name evidence="1" type="ORF">UFOVP120_53</name>
</gene>
<evidence type="ECO:0000313" key="1">
    <source>
        <dbReference type="EMBL" id="CAB4131033.1"/>
    </source>
</evidence>
<name>A0A6J5LCF1_9CAUD</name>
<sequence>MEPRKTLDEVKKMLERAPAPRVTEDSIKAKIQFVNYQIEEIGSATLMLCFICMRNGFIFIGKSAPASPKNFNAEIGQRYAYDDAFNQIWTHEGYLLKEKLSQ</sequence>
<proteinExistence type="predicted"/>
<dbReference type="EMBL" id="LR796242">
    <property type="protein sequence ID" value="CAB4131033.1"/>
    <property type="molecule type" value="Genomic_DNA"/>
</dbReference>
<reference evidence="1" key="1">
    <citation type="submission" date="2020-04" db="EMBL/GenBank/DDBJ databases">
        <authorList>
            <person name="Chiriac C."/>
            <person name="Salcher M."/>
            <person name="Ghai R."/>
            <person name="Kavagutti S V."/>
        </authorList>
    </citation>
    <scope>NUCLEOTIDE SEQUENCE</scope>
</reference>
<dbReference type="Pfam" id="PF13876">
    <property type="entry name" value="Phage_gp49_66"/>
    <property type="match status" value="1"/>
</dbReference>
<protein>
    <submittedName>
        <fullName evidence="1">Phage protein (N4 Gp49/phage Sf6 gene 66) family</fullName>
    </submittedName>
</protein>
<accession>A0A6J5LCF1</accession>
<organism evidence="1">
    <name type="scientific">uncultured Caudovirales phage</name>
    <dbReference type="NCBI Taxonomy" id="2100421"/>
    <lineage>
        <taxon>Viruses</taxon>
        <taxon>Duplodnaviria</taxon>
        <taxon>Heunggongvirae</taxon>
        <taxon>Uroviricota</taxon>
        <taxon>Caudoviricetes</taxon>
        <taxon>Peduoviridae</taxon>
        <taxon>Maltschvirus</taxon>
        <taxon>Maltschvirus maltsch</taxon>
    </lineage>
</organism>
<dbReference type="InterPro" id="IPR025915">
    <property type="entry name" value="Phage_gp49_66"/>
</dbReference>